<proteinExistence type="predicted"/>
<dbReference type="EMBL" id="FODO01000012">
    <property type="protein sequence ID" value="SEO55332.1"/>
    <property type="molecule type" value="Genomic_DNA"/>
</dbReference>
<dbReference type="STRING" id="42354.SAMN05216333_11237"/>
<dbReference type="EMBL" id="QAOI01000024">
    <property type="protein sequence ID" value="PTQ75424.1"/>
    <property type="molecule type" value="Genomic_DNA"/>
</dbReference>
<evidence type="ECO:0000313" key="1">
    <source>
        <dbReference type="EMBL" id="PTQ75424.1"/>
    </source>
</evidence>
<dbReference type="AlphaFoldDB" id="A0A1H8QMB6"/>
<organism evidence="2 3">
    <name type="scientific">Nitrosomonas oligotropha</name>
    <dbReference type="NCBI Taxonomy" id="42354"/>
    <lineage>
        <taxon>Bacteria</taxon>
        <taxon>Pseudomonadati</taxon>
        <taxon>Pseudomonadota</taxon>
        <taxon>Betaproteobacteria</taxon>
        <taxon>Nitrosomonadales</taxon>
        <taxon>Nitrosomonadaceae</taxon>
        <taxon>Nitrosomonas</taxon>
    </lineage>
</organism>
<accession>A0A1H8QMB6</accession>
<keyword evidence="3" id="KW-1185">Reference proteome</keyword>
<reference evidence="2" key="2">
    <citation type="submission" date="2016-10" db="EMBL/GenBank/DDBJ databases">
        <authorList>
            <person name="de Groot N.N."/>
        </authorList>
    </citation>
    <scope>NUCLEOTIDE SEQUENCE [LARGE SCALE GENOMIC DNA]</scope>
    <source>
        <strain evidence="2">Nm76</strain>
    </source>
</reference>
<protein>
    <submittedName>
        <fullName evidence="2">Uncharacterized protein</fullName>
    </submittedName>
</protein>
<evidence type="ECO:0000313" key="2">
    <source>
        <dbReference type="EMBL" id="SEO55332.1"/>
    </source>
</evidence>
<dbReference type="Proteomes" id="UP000198814">
    <property type="component" value="Unassembled WGS sequence"/>
</dbReference>
<dbReference type="Proteomes" id="UP000244128">
    <property type="component" value="Unassembled WGS sequence"/>
</dbReference>
<evidence type="ECO:0000313" key="4">
    <source>
        <dbReference type="Proteomes" id="UP000244128"/>
    </source>
</evidence>
<dbReference type="RefSeq" id="WP_090318978.1">
    <property type="nucleotide sequence ID" value="NZ_FNOE01000012.1"/>
</dbReference>
<name>A0A1H8QMB6_9PROT</name>
<sequence>MNELTPNQLENQSKEAIIAYLKDCNIKLEYLEKDSPYTDKWKRDPKHGKVFDIENFYYRISNAKPWYRVGLTVDGKTVTADNDHQEELLEKGDGFVKWITERIEYD</sequence>
<evidence type="ECO:0000313" key="3">
    <source>
        <dbReference type="Proteomes" id="UP000198814"/>
    </source>
</evidence>
<reference evidence="1 4" key="3">
    <citation type="submission" date="2018-04" db="EMBL/GenBank/DDBJ databases">
        <title>Active sludge and wastewater microbial communities from Klosterneuburg, Austria.</title>
        <authorList>
            <person name="Wagner M."/>
        </authorList>
    </citation>
    <scope>NUCLEOTIDE SEQUENCE [LARGE SCALE GENOMIC DNA]</scope>
    <source>
        <strain evidence="1 4">Nm49</strain>
    </source>
</reference>
<gene>
    <name evidence="1" type="ORF">C8R26_12416</name>
    <name evidence="2" type="ORF">SAMN05216333_11237</name>
</gene>
<reference evidence="3" key="1">
    <citation type="submission" date="2016-10" db="EMBL/GenBank/DDBJ databases">
        <authorList>
            <person name="Varghese N."/>
            <person name="Submissions S."/>
        </authorList>
    </citation>
    <scope>NUCLEOTIDE SEQUENCE [LARGE SCALE GENOMIC DNA]</scope>
    <source>
        <strain evidence="3">Nm76</strain>
    </source>
</reference>